<dbReference type="PANTHER" id="PTHR43235:SF1">
    <property type="entry name" value="GLUTAMINE AMIDOTRANSFERASE PB2B2.05-RELATED"/>
    <property type="match status" value="1"/>
</dbReference>
<reference evidence="1 2" key="1">
    <citation type="submission" date="2016-10" db="EMBL/GenBank/DDBJ databases">
        <title>Draft genome sequences of four alkaliphilic bacteria belonging to the Anaerobacillus genus.</title>
        <authorList>
            <person name="Bassil N.M."/>
            <person name="Lloyd J.R."/>
        </authorList>
    </citation>
    <scope>NUCLEOTIDE SEQUENCE [LARGE SCALE GENOMIC DNA]</scope>
    <source>
        <strain evidence="1 2">DSM 22531</strain>
    </source>
</reference>
<dbReference type="Gene3D" id="3.40.50.880">
    <property type="match status" value="1"/>
</dbReference>
<dbReference type="PROSITE" id="PS51273">
    <property type="entry name" value="GATASE_TYPE_1"/>
    <property type="match status" value="1"/>
</dbReference>
<dbReference type="GO" id="GO:0005829">
    <property type="term" value="C:cytosol"/>
    <property type="evidence" value="ECO:0007669"/>
    <property type="project" value="TreeGrafter"/>
</dbReference>
<dbReference type="STRING" id="472963.BKP45_05180"/>
<dbReference type="EMBL" id="MLQS01000001">
    <property type="protein sequence ID" value="OIJ22069.1"/>
    <property type="molecule type" value="Genomic_DNA"/>
</dbReference>
<organism evidence="1 2">
    <name type="scientific">Anaerobacillus alkalidiazotrophicus</name>
    <dbReference type="NCBI Taxonomy" id="472963"/>
    <lineage>
        <taxon>Bacteria</taxon>
        <taxon>Bacillati</taxon>
        <taxon>Bacillota</taxon>
        <taxon>Bacilli</taxon>
        <taxon>Bacillales</taxon>
        <taxon>Bacillaceae</taxon>
        <taxon>Anaerobacillus</taxon>
    </lineage>
</organism>
<dbReference type="InterPro" id="IPR029062">
    <property type="entry name" value="Class_I_gatase-like"/>
</dbReference>
<gene>
    <name evidence="1" type="ORF">BKP45_05180</name>
</gene>
<sequence>MSRKNKPIIGITSSIENHNNIPCVQLHEKYIRSVLHGGGIPIVIPIGPQELVEVYISMCDGIILSSGEDVDPQFFNENPILQLQKTNSKRDKFEIELIKKALNEKKPILAICRGITILNVALGGSVIQDIATVNPKAIKHFQLAERSEPTHDLHLDNNSWLYQIFKTSKIRVNSMHHQAIDVLASSLKKVATSPDGFIEAVEGVDESHFVLGVQWHPEEMATVDPNMVQLFKDFISKCRSIE</sequence>
<dbReference type="PANTHER" id="PTHR43235">
    <property type="entry name" value="GLUTAMINE AMIDOTRANSFERASE PB2B2.05-RELATED"/>
    <property type="match status" value="1"/>
</dbReference>
<dbReference type="Pfam" id="PF07722">
    <property type="entry name" value="Peptidase_C26"/>
    <property type="match status" value="1"/>
</dbReference>
<keyword evidence="2" id="KW-1185">Reference proteome</keyword>
<proteinExistence type="predicted"/>
<evidence type="ECO:0000313" key="2">
    <source>
        <dbReference type="Proteomes" id="UP000180057"/>
    </source>
</evidence>
<keyword evidence="1" id="KW-0378">Hydrolase</keyword>
<dbReference type="GO" id="GO:0033969">
    <property type="term" value="F:gamma-glutamyl-gamma-aminobutyrate hydrolase activity"/>
    <property type="evidence" value="ECO:0007669"/>
    <property type="project" value="TreeGrafter"/>
</dbReference>
<dbReference type="AlphaFoldDB" id="A0A1S2MBK7"/>
<dbReference type="Proteomes" id="UP000180057">
    <property type="component" value="Unassembled WGS sequence"/>
</dbReference>
<name>A0A1S2MBK7_9BACI</name>
<protein>
    <submittedName>
        <fullName evidence="1">Gamma-glutamyl-gamma-aminobutyrate hydrolase</fullName>
    </submittedName>
</protein>
<comment type="caution">
    <text evidence="1">The sequence shown here is derived from an EMBL/GenBank/DDBJ whole genome shotgun (WGS) entry which is preliminary data.</text>
</comment>
<dbReference type="CDD" id="cd01745">
    <property type="entry name" value="GATase1_2"/>
    <property type="match status" value="1"/>
</dbReference>
<dbReference type="RefSeq" id="WP_071388639.1">
    <property type="nucleotide sequence ID" value="NZ_MLQS01000001.1"/>
</dbReference>
<dbReference type="FunFam" id="3.40.50.880:FF:000030">
    <property type="entry name" value="Gamma-glutamyl-gamma-aminobutyrate hydrolase PuuD"/>
    <property type="match status" value="1"/>
</dbReference>
<dbReference type="InterPro" id="IPR011697">
    <property type="entry name" value="Peptidase_C26"/>
</dbReference>
<dbReference type="SUPFAM" id="SSF52317">
    <property type="entry name" value="Class I glutamine amidotransferase-like"/>
    <property type="match status" value="1"/>
</dbReference>
<dbReference type="GO" id="GO:0006598">
    <property type="term" value="P:polyamine catabolic process"/>
    <property type="evidence" value="ECO:0007669"/>
    <property type="project" value="TreeGrafter"/>
</dbReference>
<dbReference type="OrthoDB" id="9813383at2"/>
<dbReference type="InterPro" id="IPR044668">
    <property type="entry name" value="PuuD-like"/>
</dbReference>
<accession>A0A1S2MBK7</accession>
<evidence type="ECO:0000313" key="1">
    <source>
        <dbReference type="EMBL" id="OIJ22069.1"/>
    </source>
</evidence>